<dbReference type="EMBL" id="BARS01037473">
    <property type="protein sequence ID" value="GAG26468.1"/>
    <property type="molecule type" value="Genomic_DNA"/>
</dbReference>
<name>X0WPQ1_9ZZZZ</name>
<proteinExistence type="predicted"/>
<evidence type="ECO:0000313" key="1">
    <source>
        <dbReference type="EMBL" id="GAG26468.1"/>
    </source>
</evidence>
<reference evidence="1" key="1">
    <citation type="journal article" date="2014" name="Front. Microbiol.">
        <title>High frequency of phylogenetically diverse reductive dehalogenase-homologous genes in deep subseafloor sedimentary metagenomes.</title>
        <authorList>
            <person name="Kawai M."/>
            <person name="Futagami T."/>
            <person name="Toyoda A."/>
            <person name="Takaki Y."/>
            <person name="Nishi S."/>
            <person name="Hori S."/>
            <person name="Arai W."/>
            <person name="Tsubouchi T."/>
            <person name="Morono Y."/>
            <person name="Uchiyama I."/>
            <person name="Ito T."/>
            <person name="Fujiyama A."/>
            <person name="Inagaki F."/>
            <person name="Takami H."/>
        </authorList>
    </citation>
    <scope>NUCLEOTIDE SEQUENCE</scope>
    <source>
        <strain evidence="1">Expedition CK06-06</strain>
    </source>
</reference>
<protein>
    <recommendedName>
        <fullName evidence="2">Helix-hairpin-helix DNA-binding motif class 1 domain-containing protein</fullName>
    </recommendedName>
</protein>
<evidence type="ECO:0008006" key="2">
    <source>
        <dbReference type="Google" id="ProtNLM"/>
    </source>
</evidence>
<dbReference type="AlphaFoldDB" id="X0WPQ1"/>
<gene>
    <name evidence="1" type="ORF">S01H1_57460</name>
</gene>
<comment type="caution">
    <text evidence="1">The sequence shown here is derived from an EMBL/GenBank/DDBJ whole genome shotgun (WGS) entry which is preliminary data.</text>
</comment>
<dbReference type="GO" id="GO:0000166">
    <property type="term" value="F:nucleotide binding"/>
    <property type="evidence" value="ECO:0007669"/>
    <property type="project" value="InterPro"/>
</dbReference>
<dbReference type="SUPFAM" id="SSF47794">
    <property type="entry name" value="Rad51 N-terminal domain-like"/>
    <property type="match status" value="1"/>
</dbReference>
<accession>X0WPQ1</accession>
<organism evidence="1">
    <name type="scientific">marine sediment metagenome</name>
    <dbReference type="NCBI Taxonomy" id="412755"/>
    <lineage>
        <taxon>unclassified sequences</taxon>
        <taxon>metagenomes</taxon>
        <taxon>ecological metagenomes</taxon>
    </lineage>
</organism>
<dbReference type="Gene3D" id="1.10.150.20">
    <property type="entry name" value="5' to 3' exonuclease, C-terminal subdomain"/>
    <property type="match status" value="1"/>
</dbReference>
<sequence>MNSQAKLCHFLGVARGNTDVETLVAAGYTTPRKIKAATDEQLLALTGIGQAKLAAIRVKCPYSG</sequence>
<dbReference type="InterPro" id="IPR010995">
    <property type="entry name" value="DNA_repair_Rad51/TF_NusA_a-hlx"/>
</dbReference>